<dbReference type="InterPro" id="IPR041457">
    <property type="entry name" value="CxC2_KDZ-assoc"/>
</dbReference>
<name>A0AA39TBS9_9AGAR</name>
<keyword evidence="3" id="KW-1185">Reference proteome</keyword>
<protein>
    <recommendedName>
        <fullName evidence="1">CxC2-like cysteine cluster KDZ transposase-associated domain-containing protein</fullName>
    </recommendedName>
</protein>
<comment type="caution">
    <text evidence="2">The sequence shown here is derived from an EMBL/GenBank/DDBJ whole genome shotgun (WGS) entry which is preliminary data.</text>
</comment>
<evidence type="ECO:0000259" key="1">
    <source>
        <dbReference type="Pfam" id="PF18803"/>
    </source>
</evidence>
<feature type="domain" description="CxC2-like cysteine cluster KDZ transposase-associated" evidence="1">
    <location>
        <begin position="190"/>
        <end position="297"/>
    </location>
</feature>
<dbReference type="EMBL" id="JAUEPU010000094">
    <property type="protein sequence ID" value="KAK0478646.1"/>
    <property type="molecule type" value="Genomic_DNA"/>
</dbReference>
<organism evidence="2 3">
    <name type="scientific">Armillaria luteobubalina</name>
    <dbReference type="NCBI Taxonomy" id="153913"/>
    <lineage>
        <taxon>Eukaryota</taxon>
        <taxon>Fungi</taxon>
        <taxon>Dikarya</taxon>
        <taxon>Basidiomycota</taxon>
        <taxon>Agaricomycotina</taxon>
        <taxon>Agaricomycetes</taxon>
        <taxon>Agaricomycetidae</taxon>
        <taxon>Agaricales</taxon>
        <taxon>Marasmiineae</taxon>
        <taxon>Physalacriaceae</taxon>
        <taxon>Armillaria</taxon>
    </lineage>
</organism>
<gene>
    <name evidence="2" type="ORF">EDD18DRAFT_1364574</name>
</gene>
<dbReference type="InterPro" id="IPR040521">
    <property type="entry name" value="KDZ"/>
</dbReference>
<accession>A0AA39TBS9</accession>
<dbReference type="Pfam" id="PF18803">
    <property type="entry name" value="CxC2"/>
    <property type="match status" value="1"/>
</dbReference>
<dbReference type="AlphaFoldDB" id="A0AA39TBS9"/>
<dbReference type="Pfam" id="PF18758">
    <property type="entry name" value="KDZ"/>
    <property type="match status" value="1"/>
</dbReference>
<dbReference type="Proteomes" id="UP001175228">
    <property type="component" value="Unassembled WGS sequence"/>
</dbReference>
<evidence type="ECO:0000313" key="2">
    <source>
        <dbReference type="EMBL" id="KAK0478646.1"/>
    </source>
</evidence>
<sequence>MAVLCNPKPKVKRRRVGWNSHSIELYADMTDIPPAHRRHHHHSWSFTTATGNFQDLPDFIPGSDDIEDQDSFTPHEEYHLDPDAYALAIAGDIDDIATAPRQRIYTYNPLLTFSSRIDEYIAESLRREGRGDAISQNSCSACEDTNFCFHCITCRDARLFCHICIISLHTACLTHVIQSWNGNYFDKVPLCKLGMRYQVGHLAGEVCLHPQPAFGNHFTIIDTNGIHDVALDFCSCMQKRPFAMQLQGSWLFPATDTQPRTAVMTTALEQFQMLTFMGKISAYEYYHSLVCLTDNTGIMAPSDNFDAFIRVVREWSFIHLLKRAGIGNDRGGWKAAEPGSCAVECLACPCPGVNIPDSVDPDSPHAWEHTLYVGMDANFRLERFNVSSEEKDPGLSKGLAYFMDTKTNHEAAKGDKRGLIRTRDLAASGVGSVVCTHHELKLPLCTVDLRVGETQVEMDFGYLTAVKHFAGVPHIVTSYDIACQWSINLEERINIYGDFMQPKIPKKVYLVPKFHLPGHIKDCQEKYCMSFHIHVGENDGEAPERSWAISNGVAASTREMGPGHQCEKLDQHFGDFNWHKNVSQGDMLLCKIKDAVPKASDHEDQFEHFSASLPQSDVVKWTKMVEDWEVDRNKPNPFAQMVASKTEAMMRLQLAREDTQDELVGLDGDALHTMSPKGMISQGIQLESSQRRISCLNKELGVHSTDLQRAQILEKSNRLRRSVELWFVIQEVHMPTVRTLRIQDNQGNHPSCPAYSLPLYLPSSILPAHPCDKTMVCAKSRLWIAQGYDLLHTIRSQLLSLSKAYKDGDTNVLTQKERLKSHKTTQDLNARITQAKQYYCDVQK</sequence>
<reference evidence="2" key="1">
    <citation type="submission" date="2023-06" db="EMBL/GenBank/DDBJ databases">
        <authorList>
            <consortium name="Lawrence Berkeley National Laboratory"/>
            <person name="Ahrendt S."/>
            <person name="Sahu N."/>
            <person name="Indic B."/>
            <person name="Wong-Bajracharya J."/>
            <person name="Merenyi Z."/>
            <person name="Ke H.-M."/>
            <person name="Monk M."/>
            <person name="Kocsube S."/>
            <person name="Drula E."/>
            <person name="Lipzen A."/>
            <person name="Balint B."/>
            <person name="Henrissat B."/>
            <person name="Andreopoulos B."/>
            <person name="Martin F.M."/>
            <person name="Harder C.B."/>
            <person name="Rigling D."/>
            <person name="Ford K.L."/>
            <person name="Foster G.D."/>
            <person name="Pangilinan J."/>
            <person name="Papanicolaou A."/>
            <person name="Barry K."/>
            <person name="LaButti K."/>
            <person name="Viragh M."/>
            <person name="Koriabine M."/>
            <person name="Yan M."/>
            <person name="Riley R."/>
            <person name="Champramary S."/>
            <person name="Plett K.L."/>
            <person name="Tsai I.J."/>
            <person name="Slot J."/>
            <person name="Sipos G."/>
            <person name="Plett J."/>
            <person name="Nagy L.G."/>
            <person name="Grigoriev I.V."/>
        </authorList>
    </citation>
    <scope>NUCLEOTIDE SEQUENCE</scope>
    <source>
        <strain evidence="2">HWK02</strain>
    </source>
</reference>
<proteinExistence type="predicted"/>
<evidence type="ECO:0000313" key="3">
    <source>
        <dbReference type="Proteomes" id="UP001175228"/>
    </source>
</evidence>